<evidence type="ECO:0000256" key="10">
    <source>
        <dbReference type="ARBA" id="ARBA00022881"/>
    </source>
</evidence>
<keyword evidence="12" id="KW-0234">DNA repair</keyword>
<dbReference type="FunFam" id="1.10.150.20:FF:000011">
    <property type="entry name" value="exonuclease 1"/>
    <property type="match status" value="1"/>
</dbReference>
<feature type="domain" description="XPG-I" evidence="15">
    <location>
        <begin position="138"/>
        <end position="208"/>
    </location>
</feature>
<keyword evidence="7" id="KW-0378">Hydrolase</keyword>
<keyword evidence="4" id="KW-0540">Nuclease</keyword>
<dbReference type="FunFam" id="3.40.50.1010:FF:000002">
    <property type="entry name" value="Exonuclease 1, putative"/>
    <property type="match status" value="1"/>
</dbReference>
<feature type="compositionally biased region" description="Basic and acidic residues" evidence="14">
    <location>
        <begin position="473"/>
        <end position="486"/>
    </location>
</feature>
<dbReference type="PANTHER" id="PTHR11081:SF65">
    <property type="entry name" value="DNA DAMAGE-INDUCIBLE PROTEIN DIN7-RELATED"/>
    <property type="match status" value="1"/>
</dbReference>
<keyword evidence="13" id="KW-0539">Nucleus</keyword>
<feature type="region of interest" description="Disordered" evidence="14">
    <location>
        <begin position="727"/>
        <end position="758"/>
    </location>
</feature>
<feature type="domain" description="XPG N-terminal" evidence="16">
    <location>
        <begin position="1"/>
        <end position="99"/>
    </location>
</feature>
<dbReference type="EMBL" id="AZHF01000001">
    <property type="protein sequence ID" value="OAA82074.1"/>
    <property type="molecule type" value="Genomic_DNA"/>
</dbReference>
<reference evidence="17 18" key="1">
    <citation type="journal article" date="2016" name="Genome Biol. Evol.">
        <title>Divergent and convergent evolution of fungal pathogenicity.</title>
        <authorList>
            <person name="Shang Y."/>
            <person name="Xiao G."/>
            <person name="Zheng P."/>
            <person name="Cen K."/>
            <person name="Zhan S."/>
            <person name="Wang C."/>
        </authorList>
    </citation>
    <scope>NUCLEOTIDE SEQUENCE [LARGE SCALE GENOMIC DNA]</scope>
    <source>
        <strain evidence="17 18">RCEF 1005</strain>
    </source>
</reference>
<dbReference type="Gene3D" id="1.10.150.20">
    <property type="entry name" value="5' to 3' exonuclease, C-terminal subdomain"/>
    <property type="match status" value="1"/>
</dbReference>
<keyword evidence="8" id="KW-0269">Exonuclease</keyword>
<evidence type="ECO:0000259" key="15">
    <source>
        <dbReference type="SMART" id="SM00484"/>
    </source>
</evidence>
<keyword evidence="10" id="KW-0267">Excision nuclease</keyword>
<evidence type="ECO:0000256" key="5">
    <source>
        <dbReference type="ARBA" id="ARBA00022723"/>
    </source>
</evidence>
<evidence type="ECO:0000256" key="1">
    <source>
        <dbReference type="ARBA" id="ARBA00001946"/>
    </source>
</evidence>
<dbReference type="InterPro" id="IPR019974">
    <property type="entry name" value="XPG_CS"/>
</dbReference>
<evidence type="ECO:0000259" key="16">
    <source>
        <dbReference type="SMART" id="SM00485"/>
    </source>
</evidence>
<dbReference type="InterPro" id="IPR006085">
    <property type="entry name" value="XPG_DNA_repair_N"/>
</dbReference>
<dbReference type="GO" id="GO:0006281">
    <property type="term" value="P:DNA repair"/>
    <property type="evidence" value="ECO:0007669"/>
    <property type="project" value="UniProtKB-KW"/>
</dbReference>
<dbReference type="GO" id="GO:0005634">
    <property type="term" value="C:nucleus"/>
    <property type="evidence" value="ECO:0007669"/>
    <property type="project" value="UniProtKB-SubCell"/>
</dbReference>
<dbReference type="SUPFAM" id="SSF47807">
    <property type="entry name" value="5' to 3' exonuclease, C-terminal subdomain"/>
    <property type="match status" value="1"/>
</dbReference>
<feature type="region of interest" description="Disordered" evidence="14">
    <location>
        <begin position="531"/>
        <end position="707"/>
    </location>
</feature>
<name>A0A168KS83_CORDF</name>
<dbReference type="SMART" id="SM00485">
    <property type="entry name" value="XPGN"/>
    <property type="match status" value="1"/>
</dbReference>
<dbReference type="GO" id="GO:0017108">
    <property type="term" value="F:5'-flap endonuclease activity"/>
    <property type="evidence" value="ECO:0007669"/>
    <property type="project" value="TreeGrafter"/>
</dbReference>
<dbReference type="Pfam" id="PF00867">
    <property type="entry name" value="XPG_I"/>
    <property type="match status" value="1"/>
</dbReference>
<dbReference type="InterPro" id="IPR037315">
    <property type="entry name" value="EXO1_H3TH"/>
</dbReference>
<dbReference type="SMART" id="SM00484">
    <property type="entry name" value="XPGI"/>
    <property type="match status" value="1"/>
</dbReference>
<evidence type="ECO:0000256" key="11">
    <source>
        <dbReference type="ARBA" id="ARBA00023125"/>
    </source>
</evidence>
<gene>
    <name evidence="17" type="ORF">LEL_01619</name>
</gene>
<dbReference type="Pfam" id="PF00752">
    <property type="entry name" value="XPG_N"/>
    <property type="match status" value="1"/>
</dbReference>
<dbReference type="InterPro" id="IPR006084">
    <property type="entry name" value="XPG/Rad2"/>
</dbReference>
<dbReference type="PANTHER" id="PTHR11081">
    <property type="entry name" value="FLAP ENDONUCLEASE FAMILY MEMBER"/>
    <property type="match status" value="1"/>
</dbReference>
<evidence type="ECO:0000256" key="9">
    <source>
        <dbReference type="ARBA" id="ARBA00022842"/>
    </source>
</evidence>
<protein>
    <submittedName>
        <fullName evidence="17">DNA repair protein (XPGC)/ Rad</fullName>
    </submittedName>
</protein>
<feature type="region of interest" description="Disordered" evidence="14">
    <location>
        <begin position="411"/>
        <end position="440"/>
    </location>
</feature>
<evidence type="ECO:0000256" key="4">
    <source>
        <dbReference type="ARBA" id="ARBA00022722"/>
    </source>
</evidence>
<dbReference type="STRING" id="1081108.A0A168KS83"/>
<keyword evidence="11" id="KW-0238">DNA-binding</keyword>
<feature type="compositionally biased region" description="Low complexity" evidence="14">
    <location>
        <begin position="494"/>
        <end position="504"/>
    </location>
</feature>
<dbReference type="GO" id="GO:0046872">
    <property type="term" value="F:metal ion binding"/>
    <property type="evidence" value="ECO:0007669"/>
    <property type="project" value="UniProtKB-KW"/>
</dbReference>
<feature type="compositionally biased region" description="Polar residues" evidence="14">
    <location>
        <begin position="415"/>
        <end position="428"/>
    </location>
</feature>
<dbReference type="InterPro" id="IPR044752">
    <property type="entry name" value="PIN-like_EXO1"/>
</dbReference>
<dbReference type="GO" id="GO:0035312">
    <property type="term" value="F:5'-3' DNA exonuclease activity"/>
    <property type="evidence" value="ECO:0007669"/>
    <property type="project" value="InterPro"/>
</dbReference>
<dbReference type="SUPFAM" id="SSF88723">
    <property type="entry name" value="PIN domain-like"/>
    <property type="match status" value="1"/>
</dbReference>
<evidence type="ECO:0000256" key="12">
    <source>
        <dbReference type="ARBA" id="ARBA00023204"/>
    </source>
</evidence>
<dbReference type="InterPro" id="IPR036279">
    <property type="entry name" value="5-3_exonuclease_C_sf"/>
</dbReference>
<evidence type="ECO:0000256" key="2">
    <source>
        <dbReference type="ARBA" id="ARBA00004123"/>
    </source>
</evidence>
<feature type="compositionally biased region" description="Low complexity" evidence="14">
    <location>
        <begin position="558"/>
        <end position="577"/>
    </location>
</feature>
<dbReference type="SMART" id="SM00279">
    <property type="entry name" value="HhH2"/>
    <property type="match status" value="1"/>
</dbReference>
<evidence type="ECO:0000256" key="6">
    <source>
        <dbReference type="ARBA" id="ARBA00022763"/>
    </source>
</evidence>
<dbReference type="AlphaFoldDB" id="A0A168KS83"/>
<comment type="similarity">
    <text evidence="3">Belongs to the XPG/RAD2 endonuclease family. EXO1 subfamily.</text>
</comment>
<comment type="caution">
    <text evidence="17">The sequence shown here is derived from an EMBL/GenBank/DDBJ whole genome shotgun (WGS) entry which is preliminary data.</text>
</comment>
<organism evidence="17 18">
    <name type="scientific">Akanthomyces lecanii RCEF 1005</name>
    <dbReference type="NCBI Taxonomy" id="1081108"/>
    <lineage>
        <taxon>Eukaryota</taxon>
        <taxon>Fungi</taxon>
        <taxon>Dikarya</taxon>
        <taxon>Ascomycota</taxon>
        <taxon>Pezizomycotina</taxon>
        <taxon>Sordariomycetes</taxon>
        <taxon>Hypocreomycetidae</taxon>
        <taxon>Hypocreales</taxon>
        <taxon>Cordycipitaceae</taxon>
        <taxon>Akanthomyces</taxon>
        <taxon>Cordyceps confragosa</taxon>
    </lineage>
</organism>
<dbReference type="PROSITE" id="PS00842">
    <property type="entry name" value="XPG_2"/>
    <property type="match status" value="1"/>
</dbReference>
<proteinExistence type="inferred from homology"/>
<keyword evidence="6" id="KW-0227">DNA damage</keyword>
<dbReference type="Proteomes" id="UP000076881">
    <property type="component" value="Unassembled WGS sequence"/>
</dbReference>
<dbReference type="CDD" id="cd09857">
    <property type="entry name" value="PIN_EXO1"/>
    <property type="match status" value="1"/>
</dbReference>
<keyword evidence="18" id="KW-1185">Reference proteome</keyword>
<feature type="compositionally biased region" description="Low complexity" evidence="14">
    <location>
        <begin position="616"/>
        <end position="668"/>
    </location>
</feature>
<dbReference type="Gene3D" id="3.40.50.1010">
    <property type="entry name" value="5'-nuclease"/>
    <property type="match status" value="1"/>
</dbReference>
<evidence type="ECO:0000256" key="8">
    <source>
        <dbReference type="ARBA" id="ARBA00022839"/>
    </source>
</evidence>
<dbReference type="InterPro" id="IPR029060">
    <property type="entry name" value="PIN-like_dom_sf"/>
</dbReference>
<dbReference type="InterPro" id="IPR006086">
    <property type="entry name" value="XPG-I_dom"/>
</dbReference>
<dbReference type="InterPro" id="IPR008918">
    <property type="entry name" value="HhH2"/>
</dbReference>
<accession>A0A168KS83</accession>
<dbReference type="GO" id="GO:0003677">
    <property type="term" value="F:DNA binding"/>
    <property type="evidence" value="ECO:0007669"/>
    <property type="project" value="UniProtKB-KW"/>
</dbReference>
<evidence type="ECO:0000256" key="7">
    <source>
        <dbReference type="ARBA" id="ARBA00022801"/>
    </source>
</evidence>
<keyword evidence="9" id="KW-0460">Magnesium</keyword>
<comment type="subcellular location">
    <subcellularLocation>
        <location evidence="2">Nucleus</location>
    </subcellularLocation>
</comment>
<dbReference type="OrthoDB" id="26491at2759"/>
<evidence type="ECO:0000256" key="13">
    <source>
        <dbReference type="ARBA" id="ARBA00023242"/>
    </source>
</evidence>
<dbReference type="CDD" id="cd09908">
    <property type="entry name" value="H3TH_EXO1"/>
    <property type="match status" value="1"/>
</dbReference>
<evidence type="ECO:0000313" key="18">
    <source>
        <dbReference type="Proteomes" id="UP000076881"/>
    </source>
</evidence>
<evidence type="ECO:0000256" key="3">
    <source>
        <dbReference type="ARBA" id="ARBA00010563"/>
    </source>
</evidence>
<feature type="compositionally biased region" description="Basic residues" evidence="14">
    <location>
        <begin position="429"/>
        <end position="439"/>
    </location>
</feature>
<keyword evidence="5" id="KW-0479">Metal-binding</keyword>
<evidence type="ECO:0000256" key="14">
    <source>
        <dbReference type="SAM" id="MobiDB-lite"/>
    </source>
</evidence>
<evidence type="ECO:0000313" key="17">
    <source>
        <dbReference type="EMBL" id="OAA82074.1"/>
    </source>
</evidence>
<sequence length="768" mass="84551">MGVSGLLPLLKSIQKPTELKKFHGQTLGVDAYGWLHRAAFSCAVELGQGKPTTRYVTTAMHRVRMLLHFGVKPYMVFDGDYLPSKAATEDSRAKKREEKKKLANDLMKAGKPGQATQEFQKCVDITPEMASTLIQELKKMGIPYVVAPYEADSQLVYLEKQGLIDGILSDDSDLLVFGAKRLLTKLDQYGSCIEINRRDFGACREVSLTGWSDAEFRRMAIMSGCDYLNGLPGVGLKTAYRLMRKSKTPERVVRMLQFDGKRVSENYLTQFYQAELTFLHQWVFCPTKKELVHLTDLDGSRTAAEMPFIGAFVEPATARGVAAGDVHPMTKEPIILHLTPSKRKLAQTKTYSVTPTTSQPPSKPITSFFKTPGRKPMGEMDPNCFSVDAERVAQLTDGGLVPRVFPLPRPYIEPSQATEPATQRSQHFTPRRTSPRLNRRRADTLGNMIAQTASSPLFARPKETVLGGTPRSEPQRRPQKEARLCDDIEPIETSPKSSKFFPSKKLAEKPTPVKGEGYLFSDDSVEEALKGLPELDSWTPSVKMSPKKMRVFEDHSQETTTSRETSSLTETSTSSLSQVDTAETPSSSMEPPSMPPPKCIVPLSQRTQTPARRSLSRFTYTSSATSSRTALSTPASSISVQSSIFSNGPSTPSTAASSVMSSSSRMTPLQRLGAKAAADIPLFSPNMPAPRRRPSSNKSDATFGGKLPVNPAFVPLPKVDVDEVEALHKPCGGGSEDQIIPDSDGEDDDDDFKLPPGKRFNPLQFAFH</sequence>
<feature type="region of interest" description="Disordered" evidence="14">
    <location>
        <begin position="459"/>
        <end position="518"/>
    </location>
</feature>
<dbReference type="PRINTS" id="PR00853">
    <property type="entry name" value="XPGRADSUPER"/>
</dbReference>
<comment type="cofactor">
    <cofactor evidence="1">
        <name>Mg(2+)</name>
        <dbReference type="ChEBI" id="CHEBI:18420"/>
    </cofactor>
</comment>